<keyword evidence="3" id="KW-1185">Reference proteome</keyword>
<name>A0A9Q3GGI2_9BASI</name>
<evidence type="ECO:0000313" key="3">
    <source>
        <dbReference type="Proteomes" id="UP000765509"/>
    </source>
</evidence>
<feature type="compositionally biased region" description="Basic residues" evidence="1">
    <location>
        <begin position="97"/>
        <end position="111"/>
    </location>
</feature>
<feature type="region of interest" description="Disordered" evidence="1">
    <location>
        <begin position="1"/>
        <end position="43"/>
    </location>
</feature>
<accession>A0A9Q3GGI2</accession>
<evidence type="ECO:0000256" key="1">
    <source>
        <dbReference type="SAM" id="MobiDB-lite"/>
    </source>
</evidence>
<sequence>MPVDGNQKLLAFNKGALGRREDHGTGSWLVPNEGQRKSPKNKILDENQSVFQVDQKEIPYKPFLTVPKPPKAAGNKDLAPKALPSPNQPPRGPTTKKGPKKNWKAKWHKSSSKGYRIPKKDQSVKKMCSIWP</sequence>
<feature type="region of interest" description="Disordered" evidence="1">
    <location>
        <begin position="62"/>
        <end position="121"/>
    </location>
</feature>
<dbReference type="AlphaFoldDB" id="A0A9Q3GGI2"/>
<dbReference type="Proteomes" id="UP000765509">
    <property type="component" value="Unassembled WGS sequence"/>
</dbReference>
<organism evidence="2 3">
    <name type="scientific">Austropuccinia psidii MF-1</name>
    <dbReference type="NCBI Taxonomy" id="1389203"/>
    <lineage>
        <taxon>Eukaryota</taxon>
        <taxon>Fungi</taxon>
        <taxon>Dikarya</taxon>
        <taxon>Basidiomycota</taxon>
        <taxon>Pucciniomycotina</taxon>
        <taxon>Pucciniomycetes</taxon>
        <taxon>Pucciniales</taxon>
        <taxon>Sphaerophragmiaceae</taxon>
        <taxon>Austropuccinia</taxon>
    </lineage>
</organism>
<reference evidence="2" key="1">
    <citation type="submission" date="2021-03" db="EMBL/GenBank/DDBJ databases">
        <title>Draft genome sequence of rust myrtle Austropuccinia psidii MF-1, a brazilian biotype.</title>
        <authorList>
            <person name="Quecine M.C."/>
            <person name="Pachon D.M.R."/>
            <person name="Bonatelli M.L."/>
            <person name="Correr F.H."/>
            <person name="Franceschini L.M."/>
            <person name="Leite T.F."/>
            <person name="Margarido G.R.A."/>
            <person name="Almeida C.A."/>
            <person name="Ferrarezi J.A."/>
            <person name="Labate C.A."/>
        </authorList>
    </citation>
    <scope>NUCLEOTIDE SEQUENCE</scope>
    <source>
        <strain evidence="2">MF-1</strain>
    </source>
</reference>
<comment type="caution">
    <text evidence="2">The sequence shown here is derived from an EMBL/GenBank/DDBJ whole genome shotgun (WGS) entry which is preliminary data.</text>
</comment>
<dbReference type="EMBL" id="AVOT02001281">
    <property type="protein sequence ID" value="MBW0466374.1"/>
    <property type="molecule type" value="Genomic_DNA"/>
</dbReference>
<protein>
    <submittedName>
        <fullName evidence="2">Uncharacterized protein</fullName>
    </submittedName>
</protein>
<proteinExistence type="predicted"/>
<gene>
    <name evidence="2" type="ORF">O181_006089</name>
</gene>
<evidence type="ECO:0000313" key="2">
    <source>
        <dbReference type="EMBL" id="MBW0466374.1"/>
    </source>
</evidence>